<sequence length="372" mass="42473">MSLDHTTPAVPYVQELAKKPFTSVPPRYVYPVQDLPIISLDSSSPQVPVIDMQRLYSDDFMDSELQKLDQACREWGFFQLINHGVSSSLVEKVKLETEKFFKLPMEEKRKYGQLEGDVEGYGNVFVGSEDQKLHWRDCLYFTISPPHLRKPHLFPNLPPSFRFSLSLSLNNCIDLFQETLEAYSFDLKNIVAEILRQIRKKLRMDETEMTVLLEGKQVMGFNYYPPCPQPDQVIGVLPHSDFGGIIILLEVNDVQGLQIKKDGLWIPIKSLPNAFVINIGDTLEILTNGTYRSIEHRVTINSLKERMSIATFCNPKMDGEIAPAPSLVTLETPAMFKRIGVVDYTKRLFMNKIDGKAHLDSMRIQNEQGKSN</sequence>
<dbReference type="InterPro" id="IPR027443">
    <property type="entry name" value="IPNS-like_sf"/>
</dbReference>
<organism evidence="7 8">
    <name type="scientific">Acer yangbiense</name>
    <dbReference type="NCBI Taxonomy" id="1000413"/>
    <lineage>
        <taxon>Eukaryota</taxon>
        <taxon>Viridiplantae</taxon>
        <taxon>Streptophyta</taxon>
        <taxon>Embryophyta</taxon>
        <taxon>Tracheophyta</taxon>
        <taxon>Spermatophyta</taxon>
        <taxon>Magnoliopsida</taxon>
        <taxon>eudicotyledons</taxon>
        <taxon>Gunneridae</taxon>
        <taxon>Pentapetalae</taxon>
        <taxon>rosids</taxon>
        <taxon>malvids</taxon>
        <taxon>Sapindales</taxon>
        <taxon>Sapindaceae</taxon>
        <taxon>Hippocastanoideae</taxon>
        <taxon>Acereae</taxon>
        <taxon>Acer</taxon>
    </lineage>
</organism>
<feature type="domain" description="Fe2OG dioxygenase" evidence="6">
    <location>
        <begin position="215"/>
        <end position="315"/>
    </location>
</feature>
<accession>A0A5C7GTR5</accession>
<dbReference type="GO" id="GO:0046872">
    <property type="term" value="F:metal ion binding"/>
    <property type="evidence" value="ECO:0007669"/>
    <property type="project" value="UniProtKB-KW"/>
</dbReference>
<dbReference type="InterPro" id="IPR026992">
    <property type="entry name" value="DIOX_N"/>
</dbReference>
<comment type="similarity">
    <text evidence="1 5">Belongs to the iron/ascorbate-dependent oxidoreductase family.</text>
</comment>
<dbReference type="FunFam" id="2.60.120.330:FF:000001">
    <property type="entry name" value="Protein SRG1"/>
    <property type="match status" value="1"/>
</dbReference>
<protein>
    <recommendedName>
        <fullName evidence="6">Fe2OG dioxygenase domain-containing protein</fullName>
    </recommendedName>
</protein>
<dbReference type="Gene3D" id="2.60.120.330">
    <property type="entry name" value="B-lactam Antibiotic, Isopenicillin N Synthase, Chain"/>
    <property type="match status" value="1"/>
</dbReference>
<dbReference type="PRINTS" id="PR00682">
    <property type="entry name" value="IPNSYNTHASE"/>
</dbReference>
<dbReference type="InterPro" id="IPR044861">
    <property type="entry name" value="IPNS-like_FE2OG_OXY"/>
</dbReference>
<evidence type="ECO:0000256" key="3">
    <source>
        <dbReference type="ARBA" id="ARBA00023002"/>
    </source>
</evidence>
<keyword evidence="2 5" id="KW-0479">Metal-binding</keyword>
<dbReference type="EMBL" id="VAHF01000013">
    <property type="protein sequence ID" value="TXG48013.1"/>
    <property type="molecule type" value="Genomic_DNA"/>
</dbReference>
<comment type="caution">
    <text evidence="7">The sequence shown here is derived from an EMBL/GenBank/DDBJ whole genome shotgun (WGS) entry which is preliminary data.</text>
</comment>
<evidence type="ECO:0000256" key="5">
    <source>
        <dbReference type="RuleBase" id="RU003682"/>
    </source>
</evidence>
<dbReference type="Pfam" id="PF03171">
    <property type="entry name" value="2OG-FeII_Oxy"/>
    <property type="match status" value="1"/>
</dbReference>
<dbReference type="AlphaFoldDB" id="A0A5C7GTR5"/>
<evidence type="ECO:0000259" key="6">
    <source>
        <dbReference type="PROSITE" id="PS51471"/>
    </source>
</evidence>
<keyword evidence="8" id="KW-1185">Reference proteome</keyword>
<dbReference type="InterPro" id="IPR005123">
    <property type="entry name" value="Oxoglu/Fe-dep_dioxygenase_dom"/>
</dbReference>
<reference evidence="8" key="1">
    <citation type="journal article" date="2019" name="Gigascience">
        <title>De novo genome assembly of the endangered Acer yangbiense, a plant species with extremely small populations endemic to Yunnan Province, China.</title>
        <authorList>
            <person name="Yang J."/>
            <person name="Wariss H.M."/>
            <person name="Tao L."/>
            <person name="Zhang R."/>
            <person name="Yun Q."/>
            <person name="Hollingsworth P."/>
            <person name="Dao Z."/>
            <person name="Luo G."/>
            <person name="Guo H."/>
            <person name="Ma Y."/>
            <person name="Sun W."/>
        </authorList>
    </citation>
    <scope>NUCLEOTIDE SEQUENCE [LARGE SCALE GENOMIC DNA]</scope>
    <source>
        <strain evidence="8">cv. Malutang</strain>
    </source>
</reference>
<gene>
    <name evidence="7" type="ORF">EZV62_027307</name>
</gene>
<dbReference type="InterPro" id="IPR050295">
    <property type="entry name" value="Plant_2OG-oxidoreductases"/>
</dbReference>
<evidence type="ECO:0000256" key="2">
    <source>
        <dbReference type="ARBA" id="ARBA00022723"/>
    </source>
</evidence>
<dbReference type="PROSITE" id="PS51471">
    <property type="entry name" value="FE2OG_OXY"/>
    <property type="match status" value="1"/>
</dbReference>
<dbReference type="OrthoDB" id="288590at2759"/>
<dbReference type="GO" id="GO:0016491">
    <property type="term" value="F:oxidoreductase activity"/>
    <property type="evidence" value="ECO:0007669"/>
    <property type="project" value="UniProtKB-KW"/>
</dbReference>
<dbReference type="Proteomes" id="UP000323000">
    <property type="component" value="Chromosome 13"/>
</dbReference>
<name>A0A5C7GTR5_9ROSI</name>
<evidence type="ECO:0000256" key="4">
    <source>
        <dbReference type="ARBA" id="ARBA00023004"/>
    </source>
</evidence>
<dbReference type="SUPFAM" id="SSF51197">
    <property type="entry name" value="Clavaminate synthase-like"/>
    <property type="match status" value="1"/>
</dbReference>
<evidence type="ECO:0000313" key="8">
    <source>
        <dbReference type="Proteomes" id="UP000323000"/>
    </source>
</evidence>
<keyword evidence="3 5" id="KW-0560">Oxidoreductase</keyword>
<evidence type="ECO:0000313" key="7">
    <source>
        <dbReference type="EMBL" id="TXG48013.1"/>
    </source>
</evidence>
<keyword evidence="4 5" id="KW-0408">Iron</keyword>
<proteinExistence type="inferred from homology"/>
<dbReference type="Pfam" id="PF14226">
    <property type="entry name" value="DIOX_N"/>
    <property type="match status" value="1"/>
</dbReference>
<dbReference type="PANTHER" id="PTHR47991">
    <property type="entry name" value="OXOGLUTARATE/IRON-DEPENDENT DIOXYGENASE"/>
    <property type="match status" value="1"/>
</dbReference>
<evidence type="ECO:0000256" key="1">
    <source>
        <dbReference type="ARBA" id="ARBA00008056"/>
    </source>
</evidence>